<name>A0A2G9T5R1_TELCI</name>
<accession>A0A2G9T5R1</accession>
<dbReference type="GO" id="GO:0071277">
    <property type="term" value="P:cellular response to calcium ion"/>
    <property type="evidence" value="ECO:0007669"/>
    <property type="project" value="TreeGrafter"/>
</dbReference>
<dbReference type="Pfam" id="PF07002">
    <property type="entry name" value="Copine"/>
    <property type="match status" value="1"/>
</dbReference>
<reference evidence="2 3" key="1">
    <citation type="submission" date="2015-09" db="EMBL/GenBank/DDBJ databases">
        <title>Draft genome of the parasitic nematode Teladorsagia circumcincta isolate WARC Sus (inbred).</title>
        <authorList>
            <person name="Mitreva M."/>
        </authorList>
    </citation>
    <scope>NUCLEOTIDE SEQUENCE [LARGE SCALE GENOMIC DNA]</scope>
    <source>
        <strain evidence="2 3">S</strain>
    </source>
</reference>
<evidence type="ECO:0000313" key="3">
    <source>
        <dbReference type="Proteomes" id="UP000230423"/>
    </source>
</evidence>
<dbReference type="EMBL" id="KZ415257">
    <property type="protein sequence ID" value="PIO53309.1"/>
    <property type="molecule type" value="Genomic_DNA"/>
</dbReference>
<organism evidence="2 3">
    <name type="scientific">Teladorsagia circumcincta</name>
    <name type="common">Brown stomach worm</name>
    <name type="synonym">Ostertagia circumcincta</name>
    <dbReference type="NCBI Taxonomy" id="45464"/>
    <lineage>
        <taxon>Eukaryota</taxon>
        <taxon>Metazoa</taxon>
        <taxon>Ecdysozoa</taxon>
        <taxon>Nematoda</taxon>
        <taxon>Chromadorea</taxon>
        <taxon>Rhabditida</taxon>
        <taxon>Rhabditina</taxon>
        <taxon>Rhabditomorpha</taxon>
        <taxon>Strongyloidea</taxon>
        <taxon>Trichostrongylidae</taxon>
        <taxon>Teladorsagia</taxon>
    </lineage>
</organism>
<keyword evidence="3" id="KW-1185">Reference proteome</keyword>
<feature type="domain" description="Copine C-terminal" evidence="1">
    <location>
        <begin position="13"/>
        <end position="91"/>
    </location>
</feature>
<dbReference type="Proteomes" id="UP000230423">
    <property type="component" value="Unassembled WGS sequence"/>
</dbReference>
<proteinExistence type="predicted"/>
<dbReference type="OrthoDB" id="5855668at2759"/>
<dbReference type="PANTHER" id="PTHR10857">
    <property type="entry name" value="COPINE"/>
    <property type="match status" value="1"/>
</dbReference>
<sequence>MTASNGNPNQPDSLHFIHPHAQSPYVTAMLRLTPLFLGYMAHSRIGICSSGSHNDPHVDGVKGLLEAYRSAMMSVQPFAPTDFSEVIYHVSK</sequence>
<evidence type="ECO:0000313" key="2">
    <source>
        <dbReference type="EMBL" id="PIO53309.1"/>
    </source>
</evidence>
<dbReference type="GO" id="GO:0005544">
    <property type="term" value="F:calcium-dependent phospholipid binding"/>
    <property type="evidence" value="ECO:0007669"/>
    <property type="project" value="InterPro"/>
</dbReference>
<dbReference type="InterPro" id="IPR010734">
    <property type="entry name" value="Copine_C"/>
</dbReference>
<evidence type="ECO:0000259" key="1">
    <source>
        <dbReference type="Pfam" id="PF07002"/>
    </source>
</evidence>
<gene>
    <name evidence="2" type="ORF">TELCIR_25359</name>
</gene>
<dbReference type="GO" id="GO:0005886">
    <property type="term" value="C:plasma membrane"/>
    <property type="evidence" value="ECO:0007669"/>
    <property type="project" value="TreeGrafter"/>
</dbReference>
<protein>
    <submittedName>
        <fullName evidence="2">Copine</fullName>
    </submittedName>
</protein>
<dbReference type="AlphaFoldDB" id="A0A2G9T5R1"/>
<dbReference type="InterPro" id="IPR045052">
    <property type="entry name" value="Copine"/>
</dbReference>
<dbReference type="PANTHER" id="PTHR10857:SF111">
    <property type="entry name" value="VWFA DOMAIN-CONTAINING PROTEIN"/>
    <property type="match status" value="1"/>
</dbReference>